<sequence length="110" mass="13192">MDRIEHNKSTKLHGISSRKNDTDCMLGVLMEKELYGISRILYAPKCLIESEKFHTQTRPTLEFYFRAPFEIEQSPPWFFRQPFREGLLKILLSSAEWHHKTRHYHIFLTP</sequence>
<name>A0AAV4W5L5_9ARAC</name>
<protein>
    <recommendedName>
        <fullName evidence="3">Maturase K</fullName>
    </recommendedName>
</protein>
<gene>
    <name evidence="1" type="ORF">CDAR_232361</name>
</gene>
<accession>A0AAV4W5L5</accession>
<dbReference type="EMBL" id="BPLQ01014199">
    <property type="protein sequence ID" value="GIY78007.1"/>
    <property type="molecule type" value="Genomic_DNA"/>
</dbReference>
<evidence type="ECO:0000313" key="2">
    <source>
        <dbReference type="Proteomes" id="UP001054837"/>
    </source>
</evidence>
<dbReference type="Proteomes" id="UP001054837">
    <property type="component" value="Unassembled WGS sequence"/>
</dbReference>
<evidence type="ECO:0008006" key="3">
    <source>
        <dbReference type="Google" id="ProtNLM"/>
    </source>
</evidence>
<organism evidence="1 2">
    <name type="scientific">Caerostris darwini</name>
    <dbReference type="NCBI Taxonomy" id="1538125"/>
    <lineage>
        <taxon>Eukaryota</taxon>
        <taxon>Metazoa</taxon>
        <taxon>Ecdysozoa</taxon>
        <taxon>Arthropoda</taxon>
        <taxon>Chelicerata</taxon>
        <taxon>Arachnida</taxon>
        <taxon>Araneae</taxon>
        <taxon>Araneomorphae</taxon>
        <taxon>Entelegynae</taxon>
        <taxon>Araneoidea</taxon>
        <taxon>Araneidae</taxon>
        <taxon>Caerostris</taxon>
    </lineage>
</organism>
<evidence type="ECO:0000313" key="1">
    <source>
        <dbReference type="EMBL" id="GIY78007.1"/>
    </source>
</evidence>
<dbReference type="AlphaFoldDB" id="A0AAV4W5L5"/>
<comment type="caution">
    <text evidence="1">The sequence shown here is derived from an EMBL/GenBank/DDBJ whole genome shotgun (WGS) entry which is preliminary data.</text>
</comment>
<proteinExistence type="predicted"/>
<keyword evidence="2" id="KW-1185">Reference proteome</keyword>
<reference evidence="1 2" key="1">
    <citation type="submission" date="2021-06" db="EMBL/GenBank/DDBJ databases">
        <title>Caerostris darwini draft genome.</title>
        <authorList>
            <person name="Kono N."/>
            <person name="Arakawa K."/>
        </authorList>
    </citation>
    <scope>NUCLEOTIDE SEQUENCE [LARGE SCALE GENOMIC DNA]</scope>
</reference>